<keyword evidence="1" id="KW-0472">Membrane</keyword>
<keyword evidence="3" id="KW-1185">Reference proteome</keyword>
<evidence type="ECO:0000313" key="2">
    <source>
        <dbReference type="EMBL" id="MDH6284637.1"/>
    </source>
</evidence>
<keyword evidence="1" id="KW-0812">Transmembrane</keyword>
<dbReference type="Proteomes" id="UP001160334">
    <property type="component" value="Unassembled WGS sequence"/>
</dbReference>
<name>A0ABT6MJZ7_9NOCA</name>
<organism evidence="2 3">
    <name type="scientific">Prescottella agglutinans</name>
    <dbReference type="NCBI Taxonomy" id="1644129"/>
    <lineage>
        <taxon>Bacteria</taxon>
        <taxon>Bacillati</taxon>
        <taxon>Actinomycetota</taxon>
        <taxon>Actinomycetes</taxon>
        <taxon>Mycobacteriales</taxon>
        <taxon>Nocardiaceae</taxon>
        <taxon>Prescottella</taxon>
    </lineage>
</organism>
<dbReference type="EMBL" id="JARXVC010000025">
    <property type="protein sequence ID" value="MDH6284637.1"/>
    <property type="molecule type" value="Genomic_DNA"/>
</dbReference>
<feature type="transmembrane region" description="Helical" evidence="1">
    <location>
        <begin position="74"/>
        <end position="95"/>
    </location>
</feature>
<comment type="caution">
    <text evidence="2">The sequence shown here is derived from an EMBL/GenBank/DDBJ whole genome shotgun (WGS) entry which is preliminary data.</text>
</comment>
<evidence type="ECO:0000313" key="3">
    <source>
        <dbReference type="Proteomes" id="UP001160334"/>
    </source>
</evidence>
<protein>
    <recommendedName>
        <fullName evidence="4">PDGLE domain-containing protein</fullName>
    </recommendedName>
</protein>
<proteinExistence type="predicted"/>
<keyword evidence="1" id="KW-1133">Transmembrane helix</keyword>
<evidence type="ECO:0000256" key="1">
    <source>
        <dbReference type="SAM" id="Phobius"/>
    </source>
</evidence>
<evidence type="ECO:0008006" key="4">
    <source>
        <dbReference type="Google" id="ProtNLM"/>
    </source>
</evidence>
<reference evidence="2 3" key="1">
    <citation type="submission" date="2023-04" db="EMBL/GenBank/DDBJ databases">
        <title>Forest soil microbial communities from Buena Vista Peninsula, Colon Province, Panama.</title>
        <authorList>
            <person name="Bouskill N."/>
        </authorList>
    </citation>
    <scope>NUCLEOTIDE SEQUENCE [LARGE SCALE GENOMIC DNA]</scope>
    <source>
        <strain evidence="2 3">CFH S0262</strain>
    </source>
</reference>
<gene>
    <name evidence="2" type="ORF">M2280_005898</name>
</gene>
<sequence>MTPKTRNLFAGLAAVAAVLVVGGIVSDRRATEAYSQCVEDVAAIARTLPPLPPDPEVLVSTVVLSGCEDANRGGLVVAVLGLVVFVATTVIWWLLRRSAASRARRE</sequence>
<accession>A0ABT6MJZ7</accession>
<dbReference type="RefSeq" id="WP_280763850.1">
    <property type="nucleotide sequence ID" value="NZ_JARXVC010000025.1"/>
</dbReference>